<keyword evidence="8 10" id="KW-0503">Monooxygenase</keyword>
<evidence type="ECO:0000256" key="9">
    <source>
        <dbReference type="PIRSR" id="PIRSR602401-1"/>
    </source>
</evidence>
<dbReference type="GO" id="GO:0004497">
    <property type="term" value="F:monooxygenase activity"/>
    <property type="evidence" value="ECO:0007669"/>
    <property type="project" value="UniProtKB-KW"/>
</dbReference>
<dbReference type="Pfam" id="PF00067">
    <property type="entry name" value="p450"/>
    <property type="match status" value="1"/>
</dbReference>
<dbReference type="InterPro" id="IPR036396">
    <property type="entry name" value="Cyt_P450_sf"/>
</dbReference>
<evidence type="ECO:0000313" key="11">
    <source>
        <dbReference type="EMBL" id="GJJ05858.1"/>
    </source>
</evidence>
<dbReference type="GO" id="GO:0005506">
    <property type="term" value="F:iron ion binding"/>
    <property type="evidence" value="ECO:0007669"/>
    <property type="project" value="InterPro"/>
</dbReference>
<dbReference type="GO" id="GO:0016705">
    <property type="term" value="F:oxidoreductase activity, acting on paired donors, with incorporation or reduction of molecular oxygen"/>
    <property type="evidence" value="ECO:0007669"/>
    <property type="project" value="InterPro"/>
</dbReference>
<keyword evidence="12" id="KW-1185">Reference proteome</keyword>
<comment type="cofactor">
    <cofactor evidence="1 9">
        <name>heme</name>
        <dbReference type="ChEBI" id="CHEBI:30413"/>
    </cofactor>
</comment>
<keyword evidence="4 9" id="KW-0349">Heme</keyword>
<gene>
    <name evidence="11" type="ORF">Clacol_000045</name>
</gene>
<comment type="similarity">
    <text evidence="3 10">Belongs to the cytochrome P450 family.</text>
</comment>
<evidence type="ECO:0000256" key="1">
    <source>
        <dbReference type="ARBA" id="ARBA00001971"/>
    </source>
</evidence>
<evidence type="ECO:0000256" key="5">
    <source>
        <dbReference type="ARBA" id="ARBA00022723"/>
    </source>
</evidence>
<evidence type="ECO:0000256" key="7">
    <source>
        <dbReference type="ARBA" id="ARBA00023004"/>
    </source>
</evidence>
<dbReference type="InterPro" id="IPR017972">
    <property type="entry name" value="Cyt_P450_CS"/>
</dbReference>
<dbReference type="Proteomes" id="UP001050691">
    <property type="component" value="Unassembled WGS sequence"/>
</dbReference>
<name>A0AAV4ZYD6_9AGAM</name>
<feature type="binding site" description="axial binding residue" evidence="9">
    <location>
        <position position="33"/>
    </location>
    <ligand>
        <name>heme</name>
        <dbReference type="ChEBI" id="CHEBI:30413"/>
    </ligand>
    <ligandPart>
        <name>Fe</name>
        <dbReference type="ChEBI" id="CHEBI:18248"/>
    </ligandPart>
</feature>
<evidence type="ECO:0000256" key="4">
    <source>
        <dbReference type="ARBA" id="ARBA00022617"/>
    </source>
</evidence>
<dbReference type="InterPro" id="IPR001128">
    <property type="entry name" value="Cyt_P450"/>
</dbReference>
<dbReference type="PROSITE" id="PS00086">
    <property type="entry name" value="CYTOCHROME_P450"/>
    <property type="match status" value="1"/>
</dbReference>
<protein>
    <recommendedName>
        <fullName evidence="13">Cytochrome P450</fullName>
    </recommendedName>
</protein>
<keyword evidence="6 10" id="KW-0560">Oxidoreductase</keyword>
<evidence type="ECO:0000256" key="8">
    <source>
        <dbReference type="ARBA" id="ARBA00023033"/>
    </source>
</evidence>
<dbReference type="Gene3D" id="1.10.630.10">
    <property type="entry name" value="Cytochrome P450"/>
    <property type="match status" value="1"/>
</dbReference>
<dbReference type="PRINTS" id="PR00463">
    <property type="entry name" value="EP450I"/>
</dbReference>
<comment type="caution">
    <text evidence="11">The sequence shown here is derived from an EMBL/GenBank/DDBJ whole genome shotgun (WGS) entry which is preliminary data.</text>
</comment>
<dbReference type="InterPro" id="IPR050364">
    <property type="entry name" value="Cytochrome_P450_fung"/>
</dbReference>
<reference evidence="11" key="1">
    <citation type="submission" date="2021-10" db="EMBL/GenBank/DDBJ databases">
        <title>De novo Genome Assembly of Clathrus columnatus (Basidiomycota, Fungi) Using Illumina and Nanopore Sequence Data.</title>
        <authorList>
            <person name="Ogiso-Tanaka E."/>
            <person name="Itagaki H."/>
            <person name="Hosoya T."/>
            <person name="Hosaka K."/>
        </authorList>
    </citation>
    <scope>NUCLEOTIDE SEQUENCE</scope>
    <source>
        <strain evidence="11">MO-923</strain>
    </source>
</reference>
<proteinExistence type="inferred from homology"/>
<keyword evidence="7 9" id="KW-0408">Iron</keyword>
<dbReference type="PANTHER" id="PTHR46300">
    <property type="entry name" value="P450, PUTATIVE (EUROFUNG)-RELATED-RELATED"/>
    <property type="match status" value="1"/>
</dbReference>
<evidence type="ECO:0000256" key="6">
    <source>
        <dbReference type="ARBA" id="ARBA00023002"/>
    </source>
</evidence>
<evidence type="ECO:0000256" key="2">
    <source>
        <dbReference type="ARBA" id="ARBA00005179"/>
    </source>
</evidence>
<evidence type="ECO:0000256" key="3">
    <source>
        <dbReference type="ARBA" id="ARBA00010617"/>
    </source>
</evidence>
<dbReference type="SUPFAM" id="SSF48264">
    <property type="entry name" value="Cytochrome P450"/>
    <property type="match status" value="1"/>
</dbReference>
<keyword evidence="5 9" id="KW-0479">Metal-binding</keyword>
<evidence type="ECO:0000256" key="10">
    <source>
        <dbReference type="RuleBase" id="RU000461"/>
    </source>
</evidence>
<organism evidence="11 12">
    <name type="scientific">Clathrus columnatus</name>
    <dbReference type="NCBI Taxonomy" id="1419009"/>
    <lineage>
        <taxon>Eukaryota</taxon>
        <taxon>Fungi</taxon>
        <taxon>Dikarya</taxon>
        <taxon>Basidiomycota</taxon>
        <taxon>Agaricomycotina</taxon>
        <taxon>Agaricomycetes</taxon>
        <taxon>Phallomycetidae</taxon>
        <taxon>Phallales</taxon>
        <taxon>Clathraceae</taxon>
        <taxon>Clathrus</taxon>
    </lineage>
</organism>
<evidence type="ECO:0008006" key="13">
    <source>
        <dbReference type="Google" id="ProtNLM"/>
    </source>
</evidence>
<dbReference type="GO" id="GO:0020037">
    <property type="term" value="F:heme binding"/>
    <property type="evidence" value="ECO:0007669"/>
    <property type="project" value="InterPro"/>
</dbReference>
<dbReference type="EMBL" id="BPWL01000001">
    <property type="protein sequence ID" value="GJJ05858.1"/>
    <property type="molecule type" value="Genomic_DNA"/>
</dbReference>
<comment type="pathway">
    <text evidence="2">Secondary metabolite biosynthesis.</text>
</comment>
<dbReference type="InterPro" id="IPR002401">
    <property type="entry name" value="Cyt_P450_E_grp-I"/>
</dbReference>
<sequence>MYGEDVDDFNPARFLKDGVKDPDVAFGFGRRVCPGRWMADSQLFIMIATILQAFKIELHESEIPTKDDFVPGILSRPKAFKCRISPRNADMESLLVQLSRLQE</sequence>
<accession>A0AAV4ZYD6</accession>
<evidence type="ECO:0000313" key="12">
    <source>
        <dbReference type="Proteomes" id="UP001050691"/>
    </source>
</evidence>
<dbReference type="AlphaFoldDB" id="A0AAV4ZYD6"/>